<dbReference type="EMBL" id="JAODUP010001422">
    <property type="protein sequence ID" value="KAK2140255.1"/>
    <property type="molecule type" value="Genomic_DNA"/>
</dbReference>
<keyword evidence="1" id="KW-1015">Disulfide bond</keyword>
<name>A0AAD9IUD0_9ANNE</name>
<dbReference type="InterPro" id="IPR000436">
    <property type="entry name" value="Sushi_SCR_CCP_dom"/>
</dbReference>
<dbReference type="SMART" id="SM00032">
    <property type="entry name" value="CCP"/>
    <property type="match status" value="1"/>
</dbReference>
<evidence type="ECO:0000313" key="5">
    <source>
        <dbReference type="Proteomes" id="UP001208570"/>
    </source>
</evidence>
<feature type="domain" description="Sushi" evidence="3">
    <location>
        <begin position="130"/>
        <end position="190"/>
    </location>
</feature>
<keyword evidence="5" id="KW-1185">Reference proteome</keyword>
<dbReference type="AlphaFoldDB" id="A0AAD9IUD0"/>
<gene>
    <name evidence="4" type="ORF">LSH36_1423g00043</name>
</gene>
<dbReference type="InterPro" id="IPR035976">
    <property type="entry name" value="Sushi/SCR/CCP_sf"/>
</dbReference>
<comment type="caution">
    <text evidence="2">Lacks conserved residue(s) required for the propagation of feature annotation.</text>
</comment>
<sequence>MTRDNSNGTVVSMTGLGVNDTVIYKCPIGFRVIDIGSIYYNLTCIRVPNTTIGVWSDYPQFEVMKCNDSPNVNNANFSTDNNIFGSIMEIICIDWYWIPELASNTVNTTCVMDQSGLFATWCWTPPCQEIICPEPPTIPMGTYVIQENKAIYTCETNYKIKGKSSNTTEISCIYDENFRTSWLAAPICQGQF</sequence>
<protein>
    <recommendedName>
        <fullName evidence="3">Sushi domain-containing protein</fullName>
    </recommendedName>
</protein>
<proteinExistence type="predicted"/>
<dbReference type="SUPFAM" id="SSF57535">
    <property type="entry name" value="Complement control module/SCR domain"/>
    <property type="match status" value="2"/>
</dbReference>
<reference evidence="4" key="1">
    <citation type="journal article" date="2023" name="Mol. Biol. Evol.">
        <title>Third-Generation Sequencing Reveals the Adaptive Role of the Epigenome in Three Deep-Sea Polychaetes.</title>
        <authorList>
            <person name="Perez M."/>
            <person name="Aroh O."/>
            <person name="Sun Y."/>
            <person name="Lan Y."/>
            <person name="Juniper S.K."/>
            <person name="Young C.R."/>
            <person name="Angers B."/>
            <person name="Qian P.Y."/>
        </authorList>
    </citation>
    <scope>NUCLEOTIDE SEQUENCE</scope>
    <source>
        <strain evidence="4">P08H-3</strain>
    </source>
</reference>
<organism evidence="4 5">
    <name type="scientific">Paralvinella palmiformis</name>
    <dbReference type="NCBI Taxonomy" id="53620"/>
    <lineage>
        <taxon>Eukaryota</taxon>
        <taxon>Metazoa</taxon>
        <taxon>Spiralia</taxon>
        <taxon>Lophotrochozoa</taxon>
        <taxon>Annelida</taxon>
        <taxon>Polychaeta</taxon>
        <taxon>Sedentaria</taxon>
        <taxon>Canalipalpata</taxon>
        <taxon>Terebellida</taxon>
        <taxon>Terebelliformia</taxon>
        <taxon>Alvinellidae</taxon>
        <taxon>Paralvinella</taxon>
    </lineage>
</organism>
<accession>A0AAD9IUD0</accession>
<comment type="caution">
    <text evidence="4">The sequence shown here is derived from an EMBL/GenBank/DDBJ whole genome shotgun (WGS) entry which is preliminary data.</text>
</comment>
<evidence type="ECO:0000259" key="3">
    <source>
        <dbReference type="PROSITE" id="PS50923"/>
    </source>
</evidence>
<dbReference type="PROSITE" id="PS50923">
    <property type="entry name" value="SUSHI"/>
    <property type="match status" value="1"/>
</dbReference>
<evidence type="ECO:0000256" key="2">
    <source>
        <dbReference type="PROSITE-ProRule" id="PRU00302"/>
    </source>
</evidence>
<evidence type="ECO:0000313" key="4">
    <source>
        <dbReference type="EMBL" id="KAK2140255.1"/>
    </source>
</evidence>
<keyword evidence="2" id="KW-0768">Sushi</keyword>
<evidence type="ECO:0000256" key="1">
    <source>
        <dbReference type="ARBA" id="ARBA00023157"/>
    </source>
</evidence>
<dbReference type="Proteomes" id="UP001208570">
    <property type="component" value="Unassembled WGS sequence"/>
</dbReference>